<evidence type="ECO:0000313" key="2">
    <source>
        <dbReference type="Proteomes" id="UP000753908"/>
    </source>
</evidence>
<reference evidence="1" key="2">
    <citation type="journal article" date="2022" name="Microbiol. Resour. Announc.">
        <title>Metagenome Sequencing to Explore Phylogenomics of Terrestrial Cyanobacteria.</title>
        <authorList>
            <person name="Ward R.D."/>
            <person name="Stajich J.E."/>
            <person name="Johansen J.R."/>
            <person name="Huntemann M."/>
            <person name="Clum A."/>
            <person name="Foster B."/>
            <person name="Foster B."/>
            <person name="Roux S."/>
            <person name="Palaniappan K."/>
            <person name="Varghese N."/>
            <person name="Mukherjee S."/>
            <person name="Reddy T.B.K."/>
            <person name="Daum C."/>
            <person name="Copeland A."/>
            <person name="Chen I.A."/>
            <person name="Ivanova N.N."/>
            <person name="Kyrpides N.C."/>
            <person name="Shapiro N."/>
            <person name="Eloe-Fadrosh E.A."/>
            <person name="Pietrasiak N."/>
        </authorList>
    </citation>
    <scope>NUCLEOTIDE SEQUENCE</scope>
    <source>
        <strain evidence="1">CPER-KK1</strain>
    </source>
</reference>
<evidence type="ECO:0000313" key="1">
    <source>
        <dbReference type="EMBL" id="MBW4543232.1"/>
    </source>
</evidence>
<dbReference type="Proteomes" id="UP000753908">
    <property type="component" value="Unassembled WGS sequence"/>
</dbReference>
<gene>
    <name evidence="1" type="ORF">KME25_02110</name>
</gene>
<reference evidence="1" key="1">
    <citation type="submission" date="2021-05" db="EMBL/GenBank/DDBJ databases">
        <authorList>
            <person name="Pietrasiak N."/>
            <person name="Ward R."/>
            <person name="Stajich J.E."/>
            <person name="Kurbessoian T."/>
        </authorList>
    </citation>
    <scope>NUCLEOTIDE SEQUENCE</scope>
    <source>
        <strain evidence="1">CPER-KK1</strain>
    </source>
</reference>
<dbReference type="EMBL" id="JAHHIF010000002">
    <property type="protein sequence ID" value="MBW4543232.1"/>
    <property type="molecule type" value="Genomic_DNA"/>
</dbReference>
<organism evidence="1 2">
    <name type="scientific">Symplocastrum torsivum CPER-KK1</name>
    <dbReference type="NCBI Taxonomy" id="450513"/>
    <lineage>
        <taxon>Bacteria</taxon>
        <taxon>Bacillati</taxon>
        <taxon>Cyanobacteriota</taxon>
        <taxon>Cyanophyceae</taxon>
        <taxon>Oscillatoriophycideae</taxon>
        <taxon>Oscillatoriales</taxon>
        <taxon>Microcoleaceae</taxon>
        <taxon>Symplocastrum</taxon>
    </lineage>
</organism>
<dbReference type="AlphaFoldDB" id="A0A951PH19"/>
<name>A0A951PH19_9CYAN</name>
<comment type="caution">
    <text evidence="1">The sequence shown here is derived from an EMBL/GenBank/DDBJ whole genome shotgun (WGS) entry which is preliminary data.</text>
</comment>
<protein>
    <submittedName>
        <fullName evidence="1">Uncharacterized protein</fullName>
    </submittedName>
</protein>
<accession>A0A951PH19</accession>
<proteinExistence type="predicted"/>
<sequence length="49" mass="5646">MAGQHFLLYKGDRSLVVPTAYSMLEVDCVFDGETEFPPSPYEPKHEREE</sequence>